<proteinExistence type="predicted"/>
<evidence type="ECO:0008006" key="3">
    <source>
        <dbReference type="Google" id="ProtNLM"/>
    </source>
</evidence>
<sequence length="243" mass="26662">MVAATWLWQGPGDPRRVVEFARRQRLAEVFVNGAVPGVAALVDGLRAAGVAASGLGGDPRWVFDHAAALDWYRQRSARARFTGIHVDVEPWTLPEWDGDRRRTVTSMVALMERLADRHRMADVDLPGWLFDVEPVAAQRILRMFPKVTVMAYRDRARDILAMSAAARRAAGTSGRSYRIAVETMPVSETVPAHITFADDGAAVLTRELAAVDRALAHDPRYRGLAVHHQGSWAALGAGYSPST</sequence>
<organism evidence="1 2">
    <name type="scientific">Gordonia caeni</name>
    <dbReference type="NCBI Taxonomy" id="1007097"/>
    <lineage>
        <taxon>Bacteria</taxon>
        <taxon>Bacillati</taxon>
        <taxon>Actinomycetota</taxon>
        <taxon>Actinomycetes</taxon>
        <taxon>Mycobacteriales</taxon>
        <taxon>Gordoniaceae</taxon>
        <taxon>Gordonia</taxon>
    </lineage>
</organism>
<name>A0ABP7PN18_9ACTN</name>
<evidence type="ECO:0000313" key="2">
    <source>
        <dbReference type="Proteomes" id="UP001418444"/>
    </source>
</evidence>
<keyword evidence="2" id="KW-1185">Reference proteome</keyword>
<reference evidence="2" key="1">
    <citation type="journal article" date="2019" name="Int. J. Syst. Evol. Microbiol.">
        <title>The Global Catalogue of Microorganisms (GCM) 10K type strain sequencing project: providing services to taxonomists for standard genome sequencing and annotation.</title>
        <authorList>
            <consortium name="The Broad Institute Genomics Platform"/>
            <consortium name="The Broad Institute Genome Sequencing Center for Infectious Disease"/>
            <person name="Wu L."/>
            <person name="Ma J."/>
        </authorList>
    </citation>
    <scope>NUCLEOTIDE SEQUENCE [LARGE SCALE GENOMIC DNA]</scope>
    <source>
        <strain evidence="2">JCM 16923</strain>
    </source>
</reference>
<dbReference type="EMBL" id="BAAAZW010000010">
    <property type="protein sequence ID" value="GAA3968325.1"/>
    <property type="molecule type" value="Genomic_DNA"/>
</dbReference>
<comment type="caution">
    <text evidence="1">The sequence shown here is derived from an EMBL/GenBank/DDBJ whole genome shotgun (WGS) entry which is preliminary data.</text>
</comment>
<dbReference type="Proteomes" id="UP001418444">
    <property type="component" value="Unassembled WGS sequence"/>
</dbReference>
<evidence type="ECO:0000313" key="1">
    <source>
        <dbReference type="EMBL" id="GAA3968325.1"/>
    </source>
</evidence>
<protein>
    <recommendedName>
        <fullName evidence="3">ChbG/HpnK family deacetylase</fullName>
    </recommendedName>
</protein>
<accession>A0ABP7PN18</accession>
<gene>
    <name evidence="1" type="ORF">GCM10022231_31680</name>
</gene>